<dbReference type="PROSITE" id="PS51186">
    <property type="entry name" value="GNAT"/>
    <property type="match status" value="1"/>
</dbReference>
<dbReference type="OrthoDB" id="9811523at2"/>
<protein>
    <submittedName>
        <fullName evidence="2">Acetyltransferase (GNAT) family protein</fullName>
    </submittedName>
</protein>
<name>A0A1T4Q3B1_9FIRM</name>
<dbReference type="STRING" id="118967.SAMN02745191_2299"/>
<dbReference type="Pfam" id="PF00583">
    <property type="entry name" value="Acetyltransf_1"/>
    <property type="match status" value="1"/>
</dbReference>
<evidence type="ECO:0000313" key="2">
    <source>
        <dbReference type="EMBL" id="SJZ98315.1"/>
    </source>
</evidence>
<keyword evidence="3" id="KW-1185">Reference proteome</keyword>
<gene>
    <name evidence="2" type="ORF">SAMN02745191_2299</name>
</gene>
<dbReference type="Gene3D" id="3.40.630.30">
    <property type="match status" value="1"/>
</dbReference>
<dbReference type="Proteomes" id="UP000243297">
    <property type="component" value="Unassembled WGS sequence"/>
</dbReference>
<feature type="domain" description="N-acetyltransferase" evidence="1">
    <location>
        <begin position="2"/>
        <end position="153"/>
    </location>
</feature>
<keyword evidence="2" id="KW-0808">Transferase</keyword>
<organism evidence="2 3">
    <name type="scientific">Anaerorhabdus furcosa</name>
    <dbReference type="NCBI Taxonomy" id="118967"/>
    <lineage>
        <taxon>Bacteria</taxon>
        <taxon>Bacillati</taxon>
        <taxon>Bacillota</taxon>
        <taxon>Erysipelotrichia</taxon>
        <taxon>Erysipelotrichales</taxon>
        <taxon>Erysipelotrichaceae</taxon>
        <taxon>Anaerorhabdus</taxon>
    </lineage>
</organism>
<evidence type="ECO:0000313" key="3">
    <source>
        <dbReference type="Proteomes" id="UP000243297"/>
    </source>
</evidence>
<accession>A0A1T4Q3B1</accession>
<sequence>MLKVTNLSDQDKIEICNWKYEGEYAMYNFPSYEEMKKEQKIFFNPNLRSKYRTYRNEEGLVGFTNICEEDTEVFMGIGVNPTLCNKGYGQELMKMAILQANELYPNKPLYLEVRNWNKRAIHCYKKVGFEIDGDEIIQETYVGIGTFVRMIRK</sequence>
<dbReference type="InterPro" id="IPR000182">
    <property type="entry name" value="GNAT_dom"/>
</dbReference>
<reference evidence="3" key="1">
    <citation type="submission" date="2017-02" db="EMBL/GenBank/DDBJ databases">
        <authorList>
            <person name="Varghese N."/>
            <person name="Submissions S."/>
        </authorList>
    </citation>
    <scope>NUCLEOTIDE SEQUENCE [LARGE SCALE GENOMIC DNA]</scope>
    <source>
        <strain evidence="3">ATCC 25662</strain>
    </source>
</reference>
<dbReference type="RefSeq" id="WP_078712685.1">
    <property type="nucleotide sequence ID" value="NZ_FUWY01000008.1"/>
</dbReference>
<dbReference type="InterPro" id="IPR016181">
    <property type="entry name" value="Acyl_CoA_acyltransferase"/>
</dbReference>
<proteinExistence type="predicted"/>
<dbReference type="AlphaFoldDB" id="A0A1T4Q3B1"/>
<evidence type="ECO:0000259" key="1">
    <source>
        <dbReference type="PROSITE" id="PS51186"/>
    </source>
</evidence>
<dbReference type="GO" id="GO:0016747">
    <property type="term" value="F:acyltransferase activity, transferring groups other than amino-acyl groups"/>
    <property type="evidence" value="ECO:0007669"/>
    <property type="project" value="InterPro"/>
</dbReference>
<dbReference type="SUPFAM" id="SSF55729">
    <property type="entry name" value="Acyl-CoA N-acyltransferases (Nat)"/>
    <property type="match status" value="1"/>
</dbReference>
<dbReference type="EMBL" id="FUWY01000008">
    <property type="protein sequence ID" value="SJZ98315.1"/>
    <property type="molecule type" value="Genomic_DNA"/>
</dbReference>